<proteinExistence type="predicted"/>
<dbReference type="GeneID" id="124293537"/>
<sequence>MSANCGFGDHTSKALRNQFVFGLATPRIQSRLIETKDLTFESALSTALTMDTCDRETSCIRDSASAVNYLNAQKKRSDASKKKKIANSAPKQQVPPVDFTKPYCFRCGNPNHKAFTCRLPTSTVCLSCQKPGHLSRVCKSKFNQVHQVEDTEYTDEDYYGVEIVDIQIVDSEDINCLALREKFIKQFIVNNQKVEFELDSGAAVSLMWLEDAKKLFPRSRLQRASIQLVTY</sequence>
<dbReference type="InterPro" id="IPR050951">
    <property type="entry name" value="Retrovirus_Pol_polyprotein"/>
</dbReference>
<dbReference type="Proteomes" id="UP000829291">
    <property type="component" value="Chromosome 3"/>
</dbReference>
<dbReference type="InterPro" id="IPR021109">
    <property type="entry name" value="Peptidase_aspartic_dom_sf"/>
</dbReference>
<evidence type="ECO:0000313" key="2">
    <source>
        <dbReference type="Proteomes" id="UP000829291"/>
    </source>
</evidence>
<accession>A0ABM3FRF9</accession>
<dbReference type="SMART" id="SM00343">
    <property type="entry name" value="ZnF_C2HC"/>
    <property type="match status" value="2"/>
</dbReference>
<gene>
    <name evidence="3" type="primary">LOC124293537</name>
</gene>
<keyword evidence="2" id="KW-1185">Reference proteome</keyword>
<feature type="domain" description="CCHC-type" evidence="1">
    <location>
        <begin position="124"/>
        <end position="140"/>
    </location>
</feature>
<protein>
    <submittedName>
        <fullName evidence="3">Uncharacterized protein LOC124293537</fullName>
    </submittedName>
</protein>
<dbReference type="InterPro" id="IPR001878">
    <property type="entry name" value="Znf_CCHC"/>
</dbReference>
<dbReference type="RefSeq" id="XP_046590596.1">
    <property type="nucleotide sequence ID" value="XM_046734640.1"/>
</dbReference>
<organism evidence="2 3">
    <name type="scientific">Neodiprion lecontei</name>
    <name type="common">Redheaded pine sawfly</name>
    <dbReference type="NCBI Taxonomy" id="441921"/>
    <lineage>
        <taxon>Eukaryota</taxon>
        <taxon>Metazoa</taxon>
        <taxon>Ecdysozoa</taxon>
        <taxon>Arthropoda</taxon>
        <taxon>Hexapoda</taxon>
        <taxon>Insecta</taxon>
        <taxon>Pterygota</taxon>
        <taxon>Neoptera</taxon>
        <taxon>Endopterygota</taxon>
        <taxon>Hymenoptera</taxon>
        <taxon>Tenthredinoidea</taxon>
        <taxon>Diprionidae</taxon>
        <taxon>Diprioninae</taxon>
        <taxon>Neodiprion</taxon>
    </lineage>
</organism>
<dbReference type="InterPro" id="IPR036875">
    <property type="entry name" value="Znf_CCHC_sf"/>
</dbReference>
<evidence type="ECO:0000313" key="3">
    <source>
        <dbReference type="RefSeq" id="XP_046590596.1"/>
    </source>
</evidence>
<evidence type="ECO:0000259" key="1">
    <source>
        <dbReference type="SMART" id="SM00343"/>
    </source>
</evidence>
<feature type="domain" description="CCHC-type" evidence="1">
    <location>
        <begin position="103"/>
        <end position="119"/>
    </location>
</feature>
<dbReference type="PANTHER" id="PTHR37984">
    <property type="entry name" value="PROTEIN CBG26694"/>
    <property type="match status" value="1"/>
</dbReference>
<dbReference type="PANTHER" id="PTHR37984:SF13">
    <property type="entry name" value="RIBONUCLEASE H"/>
    <property type="match status" value="1"/>
</dbReference>
<dbReference type="SUPFAM" id="SSF57756">
    <property type="entry name" value="Retrovirus zinc finger-like domains"/>
    <property type="match status" value="1"/>
</dbReference>
<dbReference type="SUPFAM" id="SSF50630">
    <property type="entry name" value="Acid proteases"/>
    <property type="match status" value="1"/>
</dbReference>
<dbReference type="Gene3D" id="4.10.60.10">
    <property type="entry name" value="Zinc finger, CCHC-type"/>
    <property type="match status" value="1"/>
</dbReference>
<reference evidence="3" key="1">
    <citation type="submission" date="2025-08" db="UniProtKB">
        <authorList>
            <consortium name="RefSeq"/>
        </authorList>
    </citation>
    <scope>IDENTIFICATION</scope>
    <source>
        <tissue evidence="3">Thorax and Abdomen</tissue>
    </source>
</reference>
<name>A0ABM3FRF9_NEOLC</name>